<comment type="similarity">
    <text evidence="7">Belongs to the class I-like SAM-binding methyltransferase superfamily. TrmB family.</text>
</comment>
<comment type="catalytic activity">
    <reaction evidence="1 7">
        <text>guanosine(46) in tRNA + S-adenosyl-L-methionine = N(7)-methylguanosine(46) in tRNA + S-adenosyl-L-homocysteine</text>
        <dbReference type="Rhea" id="RHEA:42708"/>
        <dbReference type="Rhea" id="RHEA-COMP:10188"/>
        <dbReference type="Rhea" id="RHEA-COMP:10189"/>
        <dbReference type="ChEBI" id="CHEBI:57856"/>
        <dbReference type="ChEBI" id="CHEBI:59789"/>
        <dbReference type="ChEBI" id="CHEBI:74269"/>
        <dbReference type="ChEBI" id="CHEBI:74480"/>
        <dbReference type="EC" id="2.1.1.33"/>
    </reaction>
</comment>
<organism evidence="8 9">
    <name type="scientific">Intestinimonas butyriciproducens</name>
    <dbReference type="NCBI Taxonomy" id="1297617"/>
    <lineage>
        <taxon>Bacteria</taxon>
        <taxon>Bacillati</taxon>
        <taxon>Bacillota</taxon>
        <taxon>Clostridia</taxon>
        <taxon>Eubacteriales</taxon>
        <taxon>Intestinimonas</taxon>
    </lineage>
</organism>
<feature type="binding site" evidence="7">
    <location>
        <position position="96"/>
    </location>
    <ligand>
        <name>S-adenosyl-L-methionine</name>
        <dbReference type="ChEBI" id="CHEBI:59789"/>
    </ligand>
</feature>
<dbReference type="Proteomes" id="UP000064844">
    <property type="component" value="Chromosome"/>
</dbReference>
<proteinExistence type="inferred from homology"/>
<sequence>MRMRKKPNLIPRMERCAEYLITDPEAWRGRWREKLSPNCALRLELGCGKGRFTCETAAAEPDVLFVAVERVPDAMVIAMERAKAVGLANVFFIDADVACLRDYFSPDEVERIYINFCDPWPTNRHAKRRLTHPGFLELYRHVLRDGGEIHFKTDNSGLFEWSLFQFPKADYALSEVTRDLHGGGIRGVMTDYEEKFHSLGTPINRCVATKLHREPALPEENATPEEMPLL</sequence>
<dbReference type="EMBL" id="CP011307">
    <property type="protein sequence ID" value="ALP94947.1"/>
    <property type="molecule type" value="Genomic_DNA"/>
</dbReference>
<dbReference type="GO" id="GO:0043527">
    <property type="term" value="C:tRNA methyltransferase complex"/>
    <property type="evidence" value="ECO:0007669"/>
    <property type="project" value="TreeGrafter"/>
</dbReference>
<dbReference type="SUPFAM" id="SSF53335">
    <property type="entry name" value="S-adenosyl-L-methionine-dependent methyltransferases"/>
    <property type="match status" value="1"/>
</dbReference>
<dbReference type="InterPro" id="IPR055361">
    <property type="entry name" value="tRNA_methyltr_TrmB_bact"/>
</dbReference>
<dbReference type="RefSeq" id="WP_082636093.1">
    <property type="nucleotide sequence ID" value="NZ_CP011307.1"/>
</dbReference>
<dbReference type="InterPro" id="IPR003358">
    <property type="entry name" value="tRNA_(Gua-N-7)_MeTrfase_Trmb"/>
</dbReference>
<evidence type="ECO:0000256" key="1">
    <source>
        <dbReference type="ARBA" id="ARBA00000142"/>
    </source>
</evidence>
<dbReference type="PANTHER" id="PTHR23417:SF14">
    <property type="entry name" value="PENTACOTRIPEPTIDE-REPEAT REGION OF PRORP DOMAIN-CONTAINING PROTEIN"/>
    <property type="match status" value="1"/>
</dbReference>
<dbReference type="EC" id="2.1.1.33" evidence="7"/>
<comment type="caution">
    <text evidence="7">Lacks conserved residue(s) required for the propagation of feature annotation.</text>
</comment>
<evidence type="ECO:0000313" key="9">
    <source>
        <dbReference type="Proteomes" id="UP000064844"/>
    </source>
</evidence>
<evidence type="ECO:0000256" key="2">
    <source>
        <dbReference type="ARBA" id="ARBA00003015"/>
    </source>
</evidence>
<evidence type="ECO:0000256" key="7">
    <source>
        <dbReference type="HAMAP-Rule" id="MF_01057"/>
    </source>
</evidence>
<dbReference type="STRING" id="1297617.IB211_02556"/>
<feature type="binding site" evidence="7">
    <location>
        <begin position="190"/>
        <end position="193"/>
    </location>
    <ligand>
        <name>substrate</name>
    </ligand>
</feature>
<evidence type="ECO:0000256" key="4">
    <source>
        <dbReference type="ARBA" id="ARBA00022679"/>
    </source>
</evidence>
<reference evidence="9" key="2">
    <citation type="submission" date="2015-04" db="EMBL/GenBank/DDBJ databases">
        <title>A butyrogenic pathway from the amino acid lysine in a human gut commensal.</title>
        <authorList>
            <person name="de Vos W.M."/>
            <person name="Bui N.T.P."/>
            <person name="Plugge C.M."/>
            <person name="Ritari J."/>
        </authorList>
    </citation>
    <scope>NUCLEOTIDE SEQUENCE [LARGE SCALE GENOMIC DNA]</scope>
    <source>
        <strain evidence="9">AF211</strain>
    </source>
</reference>
<reference evidence="8 9" key="1">
    <citation type="journal article" date="2015" name="Nat. Commun.">
        <title>Production of butyrate from lysine and the Amadori product fructoselysine by a human gut commensal.</title>
        <authorList>
            <person name="Bui T.P."/>
            <person name="Ritari J."/>
            <person name="Boeren S."/>
            <person name="de Waard P."/>
            <person name="Plugge C.M."/>
            <person name="de Vos W.M."/>
        </authorList>
    </citation>
    <scope>NUCLEOTIDE SEQUENCE [LARGE SCALE GENOMIC DNA]</scope>
    <source>
        <strain evidence="8 9">AF211</strain>
    </source>
</reference>
<dbReference type="UniPathway" id="UPA00989"/>
<dbReference type="PATRIC" id="fig|1297617.4.peg.2629"/>
<dbReference type="PANTHER" id="PTHR23417">
    <property type="entry name" value="3-DEOXY-D-MANNO-OCTULOSONIC-ACID TRANSFERASE/TRNA GUANINE-N 7 - -METHYLTRANSFERASE"/>
    <property type="match status" value="1"/>
</dbReference>
<dbReference type="Gene3D" id="3.40.50.150">
    <property type="entry name" value="Vaccinia Virus protein VP39"/>
    <property type="match status" value="1"/>
</dbReference>
<keyword evidence="9" id="KW-1185">Reference proteome</keyword>
<evidence type="ECO:0000256" key="3">
    <source>
        <dbReference type="ARBA" id="ARBA00022603"/>
    </source>
</evidence>
<dbReference type="NCBIfam" id="TIGR00091">
    <property type="entry name" value="tRNA (guanosine(46)-N7)-methyltransferase TrmB"/>
    <property type="match status" value="1"/>
</dbReference>
<gene>
    <name evidence="7" type="primary">trmB</name>
    <name evidence="8" type="ORF">IB211_02556</name>
</gene>
<dbReference type="CDD" id="cd02440">
    <property type="entry name" value="AdoMet_MTases"/>
    <property type="match status" value="1"/>
</dbReference>
<keyword evidence="6 7" id="KW-0819">tRNA processing</keyword>
<comment type="pathway">
    <text evidence="7">tRNA modification; N(7)-methylguanine-tRNA biosynthesis.</text>
</comment>
<feature type="binding site" evidence="7">
    <location>
        <position position="118"/>
    </location>
    <ligand>
        <name>S-adenosyl-L-methionine</name>
        <dbReference type="ChEBI" id="CHEBI:59789"/>
    </ligand>
</feature>
<keyword evidence="3 7" id="KW-0489">Methyltransferase</keyword>
<evidence type="ECO:0000256" key="5">
    <source>
        <dbReference type="ARBA" id="ARBA00022691"/>
    </source>
</evidence>
<dbReference type="HAMAP" id="MF_01057">
    <property type="entry name" value="tRNA_methyltr_TrmB"/>
    <property type="match status" value="1"/>
</dbReference>
<dbReference type="AlphaFoldDB" id="A0A0S2W6I9"/>
<protein>
    <recommendedName>
        <fullName evidence="7">tRNA (guanine-N(7)-)-methyltransferase</fullName>
        <ecNumber evidence="7">2.1.1.33</ecNumber>
    </recommendedName>
    <alternativeName>
        <fullName evidence="7">tRNA (guanine(46)-N(7))-methyltransferase</fullName>
    </alternativeName>
    <alternativeName>
        <fullName evidence="7">tRNA(m7G46)-methyltransferase</fullName>
    </alternativeName>
</protein>
<dbReference type="eggNOG" id="COG0220">
    <property type="taxonomic scope" value="Bacteria"/>
</dbReference>
<feature type="binding site" evidence="7">
    <location>
        <position position="154"/>
    </location>
    <ligand>
        <name>substrate</name>
    </ligand>
</feature>
<keyword evidence="5 7" id="KW-0949">S-adenosyl-L-methionine</keyword>
<feature type="binding site" evidence="7">
    <location>
        <position position="44"/>
    </location>
    <ligand>
        <name>S-adenosyl-L-methionine</name>
        <dbReference type="ChEBI" id="CHEBI:59789"/>
    </ligand>
</feature>
<name>A0A0S2W6I9_9FIRM</name>
<evidence type="ECO:0000313" key="8">
    <source>
        <dbReference type="EMBL" id="ALP94947.1"/>
    </source>
</evidence>
<dbReference type="KEGG" id="ibu:IB211_02556"/>
<feature type="binding site" evidence="7">
    <location>
        <position position="69"/>
    </location>
    <ligand>
        <name>S-adenosyl-L-methionine</name>
        <dbReference type="ChEBI" id="CHEBI:59789"/>
    </ligand>
</feature>
<comment type="function">
    <text evidence="2 7">Catalyzes the formation of N(7)-methylguanine at position 46 (m7G46) in tRNA.</text>
</comment>
<evidence type="ECO:0000256" key="6">
    <source>
        <dbReference type="ARBA" id="ARBA00022694"/>
    </source>
</evidence>
<dbReference type="GO" id="GO:0008176">
    <property type="term" value="F:tRNA (guanine(46)-N7)-methyltransferase activity"/>
    <property type="evidence" value="ECO:0007669"/>
    <property type="project" value="UniProtKB-UniRule"/>
</dbReference>
<dbReference type="Pfam" id="PF02390">
    <property type="entry name" value="Methyltransf_4"/>
    <property type="match status" value="1"/>
</dbReference>
<dbReference type="NCBIfam" id="NF001080">
    <property type="entry name" value="PRK00121.2-2"/>
    <property type="match status" value="1"/>
</dbReference>
<dbReference type="PROSITE" id="PS51625">
    <property type="entry name" value="SAM_MT_TRMB"/>
    <property type="match status" value="1"/>
</dbReference>
<keyword evidence="4 7" id="KW-0808">Transferase</keyword>
<accession>A0A0S2W6I9</accession>
<dbReference type="InterPro" id="IPR029063">
    <property type="entry name" value="SAM-dependent_MTases_sf"/>
</dbReference>